<evidence type="ECO:0000313" key="1">
    <source>
        <dbReference type="EMBL" id="CDW97708.1"/>
    </source>
</evidence>
<keyword evidence="2" id="KW-1185">Reference proteome</keyword>
<accession>A0A0F7SAL4</accession>
<evidence type="ECO:0000313" key="2">
    <source>
        <dbReference type="Proteomes" id="UP000242770"/>
    </source>
</evidence>
<gene>
    <name evidence="1" type="primary">SSCI37710.1</name>
</gene>
<reference evidence="2" key="1">
    <citation type="submission" date="2014-06" db="EMBL/GenBank/DDBJ databases">
        <authorList>
            <person name="Berkman P.J."/>
        </authorList>
    </citation>
    <scope>NUCLEOTIDE SEQUENCE [LARGE SCALE GENOMIC DNA]</scope>
</reference>
<dbReference type="AlphaFoldDB" id="A0A0F7SAL4"/>
<name>A0A0F7SAL4_9BASI</name>
<organism evidence="1 2">
    <name type="scientific">Sporisorium scitamineum</name>
    <dbReference type="NCBI Taxonomy" id="49012"/>
    <lineage>
        <taxon>Eukaryota</taxon>
        <taxon>Fungi</taxon>
        <taxon>Dikarya</taxon>
        <taxon>Basidiomycota</taxon>
        <taxon>Ustilaginomycotina</taxon>
        <taxon>Ustilaginomycetes</taxon>
        <taxon>Ustilaginales</taxon>
        <taxon>Ustilaginaceae</taxon>
        <taxon>Sporisorium</taxon>
    </lineage>
</organism>
<dbReference type="Proteomes" id="UP000242770">
    <property type="component" value="Unassembled WGS sequence"/>
</dbReference>
<sequence length="33" mass="3928">MSSSSKLDSKLIARWPEFKNRLNWFVEMANLDL</sequence>
<dbReference type="EMBL" id="CCFA01002160">
    <property type="protein sequence ID" value="CDW97708.1"/>
    <property type="molecule type" value="Genomic_DNA"/>
</dbReference>
<proteinExistence type="predicted"/>
<protein>
    <submittedName>
        <fullName evidence="1">Uncharacterized protein</fullName>
    </submittedName>
</protein>